<reference evidence="3" key="1">
    <citation type="submission" date="2014-05" db="EMBL/GenBank/DDBJ databases">
        <title>The genome and life-stage specific transcriptomes of Globodera pallida elucidate key aspects of plant parasitism by a cyst nematode.</title>
        <authorList>
            <person name="Cotton J.A."/>
            <person name="Lilley C.J."/>
            <person name="Jones L.M."/>
            <person name="Kikuchi T."/>
            <person name="Reid A.J."/>
            <person name="Thorpe P."/>
            <person name="Tsai I.J."/>
            <person name="Beasley H."/>
            <person name="Blok V."/>
            <person name="Cock P.J.A."/>
            <person name="Van den Akker S.E."/>
            <person name="Holroyd N."/>
            <person name="Hunt M."/>
            <person name="Mantelin S."/>
            <person name="Naghra H."/>
            <person name="Pain A."/>
            <person name="Palomares-Rius J.E."/>
            <person name="Zarowiecki M."/>
            <person name="Berriman M."/>
            <person name="Jones J.T."/>
            <person name="Urwin P.E."/>
        </authorList>
    </citation>
    <scope>NUCLEOTIDE SEQUENCE [LARGE SCALE GENOMIC DNA]</scope>
    <source>
        <strain evidence="3">Lindley</strain>
    </source>
</reference>
<dbReference type="Pfam" id="PF26633">
    <property type="entry name" value="DUF8206"/>
    <property type="match status" value="1"/>
</dbReference>
<feature type="region of interest" description="Disordered" evidence="1">
    <location>
        <begin position="216"/>
        <end position="258"/>
    </location>
</feature>
<evidence type="ECO:0000256" key="1">
    <source>
        <dbReference type="SAM" id="MobiDB-lite"/>
    </source>
</evidence>
<name>A0A183C162_GLOPA</name>
<dbReference type="InterPro" id="IPR027417">
    <property type="entry name" value="P-loop_NTPase"/>
</dbReference>
<dbReference type="PANTHER" id="PTHR32046:SF11">
    <property type="entry name" value="IMMUNE-ASSOCIATED NUCLEOTIDE-BINDING PROTEIN 10-LIKE"/>
    <property type="match status" value="1"/>
</dbReference>
<feature type="domain" description="DUF8206" evidence="2">
    <location>
        <begin position="1154"/>
        <end position="1233"/>
    </location>
</feature>
<keyword evidence="3" id="KW-1185">Reference proteome</keyword>
<feature type="compositionally biased region" description="Polar residues" evidence="1">
    <location>
        <begin position="46"/>
        <end position="55"/>
    </location>
</feature>
<dbReference type="WBParaSite" id="GPLIN_000660500">
    <property type="protein sequence ID" value="GPLIN_000660500"/>
    <property type="gene ID" value="GPLIN_000660500"/>
</dbReference>
<dbReference type="InterPro" id="IPR058519">
    <property type="entry name" value="DUF8206"/>
</dbReference>
<sequence length="1322" mass="149471">MIFSCISADVVFLKDAIGLDSAVGTRQNREPSPSVASTCRRERQQHSNSSTGATNSRRDLLEQTSPKSISKRHFHFPSLSSNSNGRKILKWHRKEYEFHTGGEGSSAAGANDNPTVGQMAQEMLSDELDMPMERLMEQFEVQLQIRDSDMEPVTVFVDMNKRRWRDTPIEHRGHYKAILHPKTSSPISNNGHLTQSHKCFDSEQQRLITLADEKVPKRGQSKNMGDVGQPQRLREDTDNWKTKPERLREDTDNWETKPERLREDTDNWETKERFYLSENGNLGNLYDAHTDNFVNCHDLGFMRNIVAMRTQTEQSRPTTRERSIIEVDQLGSLDERLQMLGMEQKLSVISRLADFGGDSPLGQFLMAASQSDGFDSTNSFGIIHIVPKKLTLIRLRKAPMASLDSAILSSLNKFVRIRVFVNPSVRIVGTDLTFTSGLDLFADVPQQAASINHGIGHPITFSLMPLSAIVDKSKEPTLLPILPLLSGSNRMCKLWTSSRMSCGKPRNEDQWNSARQLCQRFVMLKNSFAVLLRNCVVDLRMGAVENEMNGGEFVAGGQPMDALEETVGIFEECSQHLIELCDSITNRKVELIRQLEAKGILYVGRGNRHLPDVLMDHEESHKMPSLHFVLFFYPPETPPDETSPDLEQFYWQCLGQLFQMADRGKSCVFVDLELLLDGEHSATEVPEGIRSMDGFPKIGARLVKLRGEQLLTADCVAEETRKLELCIARIKNLERTDIGVERPSDRRVLPCSLPCPLCKNFGGRCPNSDFLWGCDDCGQTLTFVKQPKAPITHFFCACGRTPADEFAFRCADIKTHGYSFKHFTSKSLMDKELDRLNNRGDVNILLLGETGGGKSTLINALVNYLKHATMEDALGENNIDWLIPARFSTEEYDSSGYSMPKDVFVGEMTKDECLLPGKSQTKFPKAYIIPSKDGNKIRLIDAPGIGDTGGTEEDNVNFSNTLSFISELSQLHGICILLRPNHTRLSPAFKYCIDGLLTYLHKNAAQNIIFVFTFARGSCYSMGKTRELLVDVLRPIEKEHFVTIPLHRDRIYCMDNEAFEKLCLIKKGGIRYSPKNMAYFSESWGQAERECQRMLEYVTKLEPHRIWETLSLNEARRTIMDLTHPLAMISQSIQAIGEGEETEPKLETVEFVPLTFPRTVCTSTRCTDVKTSGGGEIVLYKRRCHERCYLDGVVAESFPNESLKKCAAMGGGNICTVVECGCDWSVHMHIRYDQLVIERAIDESMLKMFADKRETLSKLEALRQQMLRERELIYSKAIAALFSSFLKTWALKPFNDGMEAYIKLSIKDAERLIDSRVPSPLQ</sequence>
<organism evidence="3 4">
    <name type="scientific">Globodera pallida</name>
    <name type="common">Potato cyst nematode worm</name>
    <name type="synonym">Heterodera pallida</name>
    <dbReference type="NCBI Taxonomy" id="36090"/>
    <lineage>
        <taxon>Eukaryota</taxon>
        <taxon>Metazoa</taxon>
        <taxon>Ecdysozoa</taxon>
        <taxon>Nematoda</taxon>
        <taxon>Chromadorea</taxon>
        <taxon>Rhabditida</taxon>
        <taxon>Tylenchina</taxon>
        <taxon>Tylenchomorpha</taxon>
        <taxon>Tylenchoidea</taxon>
        <taxon>Heteroderidae</taxon>
        <taxon>Heteroderinae</taxon>
        <taxon>Globodera</taxon>
    </lineage>
</organism>
<dbReference type="SUPFAM" id="SSF52540">
    <property type="entry name" value="P-loop containing nucleoside triphosphate hydrolases"/>
    <property type="match status" value="2"/>
</dbReference>
<protein>
    <submittedName>
        <fullName evidence="4">G domain-containing protein</fullName>
    </submittedName>
</protein>
<feature type="compositionally biased region" description="Basic and acidic residues" evidence="1">
    <location>
        <begin position="232"/>
        <end position="258"/>
    </location>
</feature>
<reference evidence="4" key="2">
    <citation type="submission" date="2016-06" db="UniProtKB">
        <authorList>
            <consortium name="WormBaseParasite"/>
        </authorList>
    </citation>
    <scope>IDENTIFICATION</scope>
</reference>
<dbReference type="PANTHER" id="PTHR32046">
    <property type="entry name" value="G DOMAIN-CONTAINING PROTEIN"/>
    <property type="match status" value="1"/>
</dbReference>
<evidence type="ECO:0000313" key="3">
    <source>
        <dbReference type="Proteomes" id="UP000050741"/>
    </source>
</evidence>
<evidence type="ECO:0000259" key="2">
    <source>
        <dbReference type="Pfam" id="PF26633"/>
    </source>
</evidence>
<feature type="compositionally biased region" description="Polar residues" evidence="1">
    <location>
        <begin position="24"/>
        <end position="37"/>
    </location>
</feature>
<evidence type="ECO:0000313" key="4">
    <source>
        <dbReference type="WBParaSite" id="GPLIN_000660500"/>
    </source>
</evidence>
<accession>A0A183C162</accession>
<dbReference type="Gene3D" id="3.40.50.300">
    <property type="entry name" value="P-loop containing nucleotide triphosphate hydrolases"/>
    <property type="match status" value="1"/>
</dbReference>
<proteinExistence type="predicted"/>
<feature type="region of interest" description="Disordered" evidence="1">
    <location>
        <begin position="24"/>
        <end position="60"/>
    </location>
</feature>
<dbReference type="Proteomes" id="UP000050741">
    <property type="component" value="Unassembled WGS sequence"/>
</dbReference>